<dbReference type="STRING" id="578462.A0A0L0T3C2"/>
<dbReference type="PANTHER" id="PTHR13379:SF0">
    <property type="entry name" value="UPF0415 PROTEIN C7ORF25"/>
    <property type="match status" value="1"/>
</dbReference>
<sequence>MTSRTASSQAAFAAQLDAEQATPLLAPLVAVLARAERLVVTHVALDHFRDVAAVVAGPTERLRVQFLFPSLLPDAAHADPETVRSAAGILARLPRIEVVPDAVAPVFAQIQAKLDAHGQARNAAAAAAAASGTGGRGSKLPPLYVNGRRPGKLKWLHAQVFGTGHGLGATTVTANLALVRSLQELGVPLSVWVHQPRSLTERKDLMMVVSGGEGRGESP</sequence>
<feature type="domain" description="DUF1308" evidence="1">
    <location>
        <begin position="152"/>
        <end position="204"/>
    </location>
</feature>
<dbReference type="VEuPathDB" id="FungiDB:AMAG_13712"/>
<name>A0A0L0T3C2_ALLM3</name>
<organism evidence="2 3">
    <name type="scientific">Allomyces macrogynus (strain ATCC 38327)</name>
    <name type="common">Allomyces javanicus var. macrogynus</name>
    <dbReference type="NCBI Taxonomy" id="578462"/>
    <lineage>
        <taxon>Eukaryota</taxon>
        <taxon>Fungi</taxon>
        <taxon>Fungi incertae sedis</taxon>
        <taxon>Blastocladiomycota</taxon>
        <taxon>Blastocladiomycetes</taxon>
        <taxon>Blastocladiales</taxon>
        <taxon>Blastocladiaceae</taxon>
        <taxon>Allomyces</taxon>
    </lineage>
</organism>
<keyword evidence="3" id="KW-1185">Reference proteome</keyword>
<protein>
    <recommendedName>
        <fullName evidence="1">DUF1308 domain-containing protein</fullName>
    </recommendedName>
</protein>
<evidence type="ECO:0000259" key="1">
    <source>
        <dbReference type="Pfam" id="PF07000"/>
    </source>
</evidence>
<dbReference type="EMBL" id="GG745360">
    <property type="protein sequence ID" value="KNE69343.1"/>
    <property type="molecule type" value="Genomic_DNA"/>
</dbReference>
<dbReference type="InterPro" id="IPR010733">
    <property type="entry name" value="DUF1308"/>
</dbReference>
<evidence type="ECO:0000313" key="2">
    <source>
        <dbReference type="EMBL" id="KNE69343.1"/>
    </source>
</evidence>
<proteinExistence type="predicted"/>
<dbReference type="Pfam" id="PF07000">
    <property type="entry name" value="DUF1308"/>
    <property type="match status" value="1"/>
</dbReference>
<reference evidence="2 3" key="1">
    <citation type="submission" date="2009-11" db="EMBL/GenBank/DDBJ databases">
        <title>Annotation of Allomyces macrogynus ATCC 38327.</title>
        <authorList>
            <consortium name="The Broad Institute Genome Sequencing Platform"/>
            <person name="Russ C."/>
            <person name="Cuomo C."/>
            <person name="Burger G."/>
            <person name="Gray M.W."/>
            <person name="Holland P.W.H."/>
            <person name="King N."/>
            <person name="Lang F.B.F."/>
            <person name="Roger A.J."/>
            <person name="Ruiz-Trillo I."/>
            <person name="Young S.K."/>
            <person name="Zeng Q."/>
            <person name="Gargeya S."/>
            <person name="Fitzgerald M."/>
            <person name="Haas B."/>
            <person name="Abouelleil A."/>
            <person name="Alvarado L."/>
            <person name="Arachchi H.M."/>
            <person name="Berlin A."/>
            <person name="Chapman S.B."/>
            <person name="Gearin G."/>
            <person name="Goldberg J."/>
            <person name="Griggs A."/>
            <person name="Gujja S."/>
            <person name="Hansen M."/>
            <person name="Heiman D."/>
            <person name="Howarth C."/>
            <person name="Larimer J."/>
            <person name="Lui A."/>
            <person name="MacDonald P.J.P."/>
            <person name="McCowen C."/>
            <person name="Montmayeur A."/>
            <person name="Murphy C."/>
            <person name="Neiman D."/>
            <person name="Pearson M."/>
            <person name="Priest M."/>
            <person name="Roberts A."/>
            <person name="Saif S."/>
            <person name="Shea T."/>
            <person name="Sisk P."/>
            <person name="Stolte C."/>
            <person name="Sykes S."/>
            <person name="Wortman J."/>
            <person name="Nusbaum C."/>
            <person name="Birren B."/>
        </authorList>
    </citation>
    <scope>NUCLEOTIDE SEQUENCE [LARGE SCALE GENOMIC DNA]</scope>
    <source>
        <strain evidence="2 3">ATCC 38327</strain>
    </source>
</reference>
<evidence type="ECO:0000313" key="3">
    <source>
        <dbReference type="Proteomes" id="UP000054350"/>
    </source>
</evidence>
<accession>A0A0L0T3C2</accession>
<dbReference type="PANTHER" id="PTHR13379">
    <property type="entry name" value="UNCHARACTERIZED DUF1308"/>
    <property type="match status" value="1"/>
</dbReference>
<reference evidence="3" key="2">
    <citation type="submission" date="2009-11" db="EMBL/GenBank/DDBJ databases">
        <title>The Genome Sequence of Allomyces macrogynus strain ATCC 38327.</title>
        <authorList>
            <consortium name="The Broad Institute Genome Sequencing Platform"/>
            <person name="Russ C."/>
            <person name="Cuomo C."/>
            <person name="Shea T."/>
            <person name="Young S.K."/>
            <person name="Zeng Q."/>
            <person name="Koehrsen M."/>
            <person name="Haas B."/>
            <person name="Borodovsky M."/>
            <person name="Guigo R."/>
            <person name="Alvarado L."/>
            <person name="Berlin A."/>
            <person name="Borenstein D."/>
            <person name="Chen Z."/>
            <person name="Engels R."/>
            <person name="Freedman E."/>
            <person name="Gellesch M."/>
            <person name="Goldberg J."/>
            <person name="Griggs A."/>
            <person name="Gujja S."/>
            <person name="Heiman D."/>
            <person name="Hepburn T."/>
            <person name="Howarth C."/>
            <person name="Jen D."/>
            <person name="Larson L."/>
            <person name="Lewis B."/>
            <person name="Mehta T."/>
            <person name="Park D."/>
            <person name="Pearson M."/>
            <person name="Roberts A."/>
            <person name="Saif S."/>
            <person name="Shenoy N."/>
            <person name="Sisk P."/>
            <person name="Stolte C."/>
            <person name="Sykes S."/>
            <person name="Walk T."/>
            <person name="White J."/>
            <person name="Yandava C."/>
            <person name="Burger G."/>
            <person name="Gray M.W."/>
            <person name="Holland P.W.H."/>
            <person name="King N."/>
            <person name="Lang F.B.F."/>
            <person name="Roger A.J."/>
            <person name="Ruiz-Trillo I."/>
            <person name="Lander E."/>
            <person name="Nusbaum C."/>
        </authorList>
    </citation>
    <scope>NUCLEOTIDE SEQUENCE [LARGE SCALE GENOMIC DNA]</scope>
    <source>
        <strain evidence="3">ATCC 38327</strain>
    </source>
</reference>
<dbReference type="Proteomes" id="UP000054350">
    <property type="component" value="Unassembled WGS sequence"/>
</dbReference>
<dbReference type="OrthoDB" id="441890at2759"/>
<gene>
    <name evidence="2" type="ORF">AMAG_13712</name>
</gene>
<dbReference type="AlphaFoldDB" id="A0A0L0T3C2"/>